<evidence type="ECO:0000256" key="6">
    <source>
        <dbReference type="ARBA" id="ARBA00023136"/>
    </source>
</evidence>
<evidence type="ECO:0000256" key="5">
    <source>
        <dbReference type="ARBA" id="ARBA00022989"/>
    </source>
</evidence>
<dbReference type="GO" id="GO:0005886">
    <property type="term" value="C:plasma membrane"/>
    <property type="evidence" value="ECO:0007669"/>
    <property type="project" value="UniProtKB-SubCell"/>
</dbReference>
<dbReference type="PIRSF" id="PIRSF006060">
    <property type="entry name" value="AA_transporter"/>
    <property type="match status" value="1"/>
</dbReference>
<dbReference type="Pfam" id="PF13520">
    <property type="entry name" value="AA_permease_2"/>
    <property type="match status" value="1"/>
</dbReference>
<proteinExistence type="predicted"/>
<sequence length="445" mass="49194">MLVFEILMKRRLSVLSLTLITVCSVDSIRNLPAAALAGNQLIHYFALALLFFLLPCAIVAVWFSRQSEQGVYGWVKQGLGNHWAFIAIWFQCIQNVLIYPTLLSFIAGTLLYTISPDLIQNKSLLFLIIIFLIWSLTWINLKGIHLSSRFNSYCSITGLILPFIIILLMGLYWWITQIKPDTTILPQAESYSWTSLTAIILSFCGIELAAVHARESEQGAFPKAIVISVIIIFLTMLFGSIVLAMIIPPRQLSFISSIPQLIQLFFNKMGYGYFAFIINGLIAIGCIGAANNWLIAPIKGLEFAIKEGFLNKQLNQVNKNNAPVKLLVSQAICVSIISALFLIVPSINASYWIMLNAATQINLLMYLLLFISAIKIVSSKSVMSKLNIIISAYLGLAGSGVALIVSLTPPPSLAISSKIIYALFGGVFLIVMTLIPFWSKSKVLT</sequence>
<dbReference type="Proteomes" id="UP000239239">
    <property type="component" value="Unassembled WGS sequence"/>
</dbReference>
<feature type="transmembrane region" description="Helical" evidence="7">
    <location>
        <begin position="326"/>
        <end position="347"/>
    </location>
</feature>
<keyword evidence="4 7" id="KW-0812">Transmembrane</keyword>
<feature type="transmembrane region" description="Helical" evidence="7">
    <location>
        <begin position="41"/>
        <end position="63"/>
    </location>
</feature>
<organism evidence="8 9">
    <name type="scientific">Legionella pneumophila</name>
    <dbReference type="NCBI Taxonomy" id="446"/>
    <lineage>
        <taxon>Bacteria</taxon>
        <taxon>Pseudomonadati</taxon>
        <taxon>Pseudomonadota</taxon>
        <taxon>Gammaproteobacteria</taxon>
        <taxon>Legionellales</taxon>
        <taxon>Legionellaceae</taxon>
        <taxon>Legionella</taxon>
    </lineage>
</organism>
<evidence type="ECO:0000256" key="7">
    <source>
        <dbReference type="SAM" id="Phobius"/>
    </source>
</evidence>
<feature type="transmembrane region" description="Helical" evidence="7">
    <location>
        <begin position="83"/>
        <end position="112"/>
    </location>
</feature>
<evidence type="ECO:0000256" key="4">
    <source>
        <dbReference type="ARBA" id="ARBA00022692"/>
    </source>
</evidence>
<comment type="caution">
    <text evidence="8">The sequence shown here is derived from an EMBL/GenBank/DDBJ whole genome shotgun (WGS) entry which is preliminary data.</text>
</comment>
<reference evidence="8 9" key="1">
    <citation type="submission" date="2018-02" db="EMBL/GenBank/DDBJ databases">
        <title>Draft genome sequences of four Legionella pneumophila clinical strains isolated in Ontario.</title>
        <authorList>
            <person name="Fortuna A."/>
            <person name="Ramnarine R."/>
            <person name="Li A."/>
            <person name="Frantz C."/>
            <person name="Mallo G."/>
        </authorList>
    </citation>
    <scope>NUCLEOTIDE SEQUENCE [LARGE SCALE GENOMIC DNA]</scope>
    <source>
        <strain evidence="8 9">LG61</strain>
    </source>
</reference>
<gene>
    <name evidence="8" type="ORF">C3928_08370</name>
</gene>
<feature type="transmembrane region" description="Helical" evidence="7">
    <location>
        <begin position="195"/>
        <end position="213"/>
    </location>
</feature>
<dbReference type="PANTHER" id="PTHR42770">
    <property type="entry name" value="AMINO ACID TRANSPORTER-RELATED"/>
    <property type="match status" value="1"/>
</dbReference>
<dbReference type="InterPro" id="IPR002293">
    <property type="entry name" value="AA/rel_permease1"/>
</dbReference>
<keyword evidence="3" id="KW-1003">Cell membrane</keyword>
<evidence type="ECO:0000313" key="9">
    <source>
        <dbReference type="Proteomes" id="UP000239239"/>
    </source>
</evidence>
<feature type="transmembrane region" description="Helical" evidence="7">
    <location>
        <begin position="225"/>
        <end position="247"/>
    </location>
</feature>
<feature type="transmembrane region" description="Helical" evidence="7">
    <location>
        <begin position="353"/>
        <end position="374"/>
    </location>
</feature>
<keyword evidence="5 7" id="KW-1133">Transmembrane helix</keyword>
<evidence type="ECO:0000256" key="2">
    <source>
        <dbReference type="ARBA" id="ARBA00022448"/>
    </source>
</evidence>
<dbReference type="OrthoDB" id="3185104at2"/>
<evidence type="ECO:0000256" key="1">
    <source>
        <dbReference type="ARBA" id="ARBA00004651"/>
    </source>
</evidence>
<accession>A0A2S6F002</accession>
<keyword evidence="2" id="KW-0813">Transport</keyword>
<dbReference type="InterPro" id="IPR050367">
    <property type="entry name" value="APC_superfamily"/>
</dbReference>
<feature type="transmembrane region" description="Helical" evidence="7">
    <location>
        <begin position="271"/>
        <end position="296"/>
    </location>
</feature>
<evidence type="ECO:0000256" key="3">
    <source>
        <dbReference type="ARBA" id="ARBA00022475"/>
    </source>
</evidence>
<feature type="transmembrane region" description="Helical" evidence="7">
    <location>
        <begin position="153"/>
        <end position="175"/>
    </location>
</feature>
<feature type="transmembrane region" description="Helical" evidence="7">
    <location>
        <begin position="386"/>
        <end position="407"/>
    </location>
</feature>
<dbReference type="PANTHER" id="PTHR42770:SF15">
    <property type="entry name" value="GLUTAMATE_GAMMA-AMINOBUTYRATE ANTIPORTER-RELATED"/>
    <property type="match status" value="1"/>
</dbReference>
<feature type="transmembrane region" description="Helical" evidence="7">
    <location>
        <begin position="124"/>
        <end position="141"/>
    </location>
</feature>
<dbReference type="EMBL" id="PQWY01000011">
    <property type="protein sequence ID" value="PPK30768.1"/>
    <property type="molecule type" value="Genomic_DNA"/>
</dbReference>
<dbReference type="GO" id="GO:0022857">
    <property type="term" value="F:transmembrane transporter activity"/>
    <property type="evidence" value="ECO:0007669"/>
    <property type="project" value="InterPro"/>
</dbReference>
<name>A0A2S6F002_LEGPN</name>
<dbReference type="AlphaFoldDB" id="A0A2S6F002"/>
<comment type="subcellular location">
    <subcellularLocation>
        <location evidence="1">Cell membrane</location>
        <topology evidence="1">Multi-pass membrane protein</topology>
    </subcellularLocation>
</comment>
<dbReference type="Gene3D" id="1.20.1740.10">
    <property type="entry name" value="Amino acid/polyamine transporter I"/>
    <property type="match status" value="1"/>
</dbReference>
<feature type="transmembrane region" description="Helical" evidence="7">
    <location>
        <begin position="419"/>
        <end position="438"/>
    </location>
</feature>
<evidence type="ECO:0000313" key="8">
    <source>
        <dbReference type="EMBL" id="PPK30768.1"/>
    </source>
</evidence>
<protein>
    <submittedName>
        <fullName evidence="8">APC family permease</fullName>
    </submittedName>
</protein>
<keyword evidence="6 7" id="KW-0472">Membrane</keyword>